<proteinExistence type="predicted"/>
<dbReference type="Proteomes" id="UP001293718">
    <property type="component" value="Unassembled WGS sequence"/>
</dbReference>
<evidence type="ECO:0000313" key="2">
    <source>
        <dbReference type="Proteomes" id="UP001293718"/>
    </source>
</evidence>
<reference evidence="1 2" key="1">
    <citation type="submission" date="2023-11" db="EMBL/GenBank/DDBJ databases">
        <title>Draft genome of Azohydromonas lata strain H1 (DSM1123), a polyhydroxyalkanoate producer.</title>
        <authorList>
            <person name="Traversa D."/>
            <person name="D'Addabbo P."/>
            <person name="Pazzani C."/>
            <person name="Manzari C."/>
            <person name="Chiara M."/>
            <person name="Scrascia M."/>
        </authorList>
    </citation>
    <scope>NUCLEOTIDE SEQUENCE [LARGE SCALE GENOMIC DNA]</scope>
    <source>
        <strain evidence="1 2">H1</strain>
        <plasmid evidence="1">unnamed</plasmid>
    </source>
</reference>
<comment type="caution">
    <text evidence="1">The sequence shown here is derived from an EMBL/GenBank/DDBJ whole genome shotgun (WGS) entry which is preliminary data.</text>
</comment>
<accession>A0ABU5I863</accession>
<organism evidence="1 2">
    <name type="scientific">Azohydromonas lata</name>
    <dbReference type="NCBI Taxonomy" id="45677"/>
    <lineage>
        <taxon>Bacteria</taxon>
        <taxon>Pseudomonadati</taxon>
        <taxon>Pseudomonadota</taxon>
        <taxon>Betaproteobacteria</taxon>
        <taxon>Burkholderiales</taxon>
        <taxon>Sphaerotilaceae</taxon>
        <taxon>Azohydromonas</taxon>
    </lineage>
</organism>
<name>A0ABU5I863_9BURK</name>
<keyword evidence="1" id="KW-0614">Plasmid</keyword>
<dbReference type="RefSeq" id="WP_322463974.1">
    <property type="nucleotide sequence ID" value="NZ_JAXOJX010000001.1"/>
</dbReference>
<sequence length="54" mass="5707">MSGALLAGRHCGTCGETVFLRHMELSRRTQCVGPDAVTGKPGKAIHMLASQVLL</sequence>
<protein>
    <submittedName>
        <fullName evidence="1">Uncharacterized protein</fullName>
    </submittedName>
</protein>
<evidence type="ECO:0000313" key="1">
    <source>
        <dbReference type="EMBL" id="MDZ5455279.1"/>
    </source>
</evidence>
<gene>
    <name evidence="1" type="ORF">SM757_01705</name>
</gene>
<geneLocation type="plasmid" evidence="1">
    <name>unnamed</name>
</geneLocation>
<dbReference type="EMBL" id="JAXOJX010000001">
    <property type="protein sequence ID" value="MDZ5455279.1"/>
    <property type="molecule type" value="Genomic_DNA"/>
</dbReference>
<keyword evidence="2" id="KW-1185">Reference proteome</keyword>